<comment type="caution">
    <text evidence="2">The sequence shown here is derived from an EMBL/GenBank/DDBJ whole genome shotgun (WGS) entry which is preliminary data.</text>
</comment>
<dbReference type="eggNOG" id="ENOG502Z9YC">
    <property type="taxonomic scope" value="Bacteria"/>
</dbReference>
<protein>
    <submittedName>
        <fullName evidence="2">Uncharacterized protein</fullName>
    </submittedName>
</protein>
<dbReference type="Proteomes" id="UP000019678">
    <property type="component" value="Unassembled WGS sequence"/>
</dbReference>
<feature type="region of interest" description="Disordered" evidence="1">
    <location>
        <begin position="149"/>
        <end position="172"/>
    </location>
</feature>
<dbReference type="EMBL" id="ASRX01000009">
    <property type="protein sequence ID" value="EYF07592.1"/>
    <property type="molecule type" value="Genomic_DNA"/>
</dbReference>
<reference evidence="2 3" key="1">
    <citation type="submission" date="2013-05" db="EMBL/GenBank/DDBJ databases">
        <title>Genome assembly of Chondromyces apiculatus DSM 436.</title>
        <authorList>
            <person name="Sharma G."/>
            <person name="Khatri I."/>
            <person name="Kaur C."/>
            <person name="Mayilraj S."/>
            <person name="Subramanian S."/>
        </authorList>
    </citation>
    <scope>NUCLEOTIDE SEQUENCE [LARGE SCALE GENOMIC DNA]</scope>
    <source>
        <strain evidence="2 3">DSM 436</strain>
    </source>
</reference>
<organism evidence="2 3">
    <name type="scientific">Chondromyces apiculatus DSM 436</name>
    <dbReference type="NCBI Taxonomy" id="1192034"/>
    <lineage>
        <taxon>Bacteria</taxon>
        <taxon>Pseudomonadati</taxon>
        <taxon>Myxococcota</taxon>
        <taxon>Polyangia</taxon>
        <taxon>Polyangiales</taxon>
        <taxon>Polyangiaceae</taxon>
        <taxon>Chondromyces</taxon>
    </lineage>
</organism>
<feature type="region of interest" description="Disordered" evidence="1">
    <location>
        <begin position="63"/>
        <end position="135"/>
    </location>
</feature>
<evidence type="ECO:0000313" key="2">
    <source>
        <dbReference type="EMBL" id="EYF07592.1"/>
    </source>
</evidence>
<dbReference type="AlphaFoldDB" id="A0A017TFC1"/>
<dbReference type="STRING" id="1192034.CAP_8715"/>
<accession>A0A017TFC1</accession>
<evidence type="ECO:0000313" key="3">
    <source>
        <dbReference type="Proteomes" id="UP000019678"/>
    </source>
</evidence>
<evidence type="ECO:0000256" key="1">
    <source>
        <dbReference type="SAM" id="MobiDB-lite"/>
    </source>
</evidence>
<gene>
    <name evidence="2" type="ORF">CAP_8715</name>
</gene>
<name>A0A017TFC1_9BACT</name>
<keyword evidence="3" id="KW-1185">Reference proteome</keyword>
<feature type="compositionally biased region" description="Low complexity" evidence="1">
    <location>
        <begin position="67"/>
        <end position="135"/>
    </location>
</feature>
<sequence length="483" mass="48142">MLVHARVSAVEIEVHADRLRADDACVPTRCSSPPAPARRSRALTALAAVTLGLVLAGCSKSDPPAPSTLNAPSASSATPPSSAESAQAASPSAQAAPPSSSAPSEGAPALSVAPPVLPDPAATPTQAAAPPTANASAAAASPSAAAASPSATAASPSAGALAGTPAGTSPAPAAALAGASAALPKAPGGILGPGEADRFIKTGARPTVKLLHAGADPQAELTYAFTKGKYPVGTRIDMSMGLSIGGKALPATKVPRIVMLMDAAVGDRDPRGEMRVEGTVRSLDADAQADTQKEVLDVMQSQLGMFKGLGMTYLVSPKGYAHDFAVKLPPGVPEQAQQMLSGLSQSFESMVAPFPNEPVGAGARWQVVTRVNNAGADIVQFATYTLKSRAGDRATLDIKIDQLAASATVAAPGLPPGASARLTSFKSGGGGSSTVDLKNLIPVSSTMSLQSGMEIDITGGPGGGGGKARIDMTMRAETFRPAK</sequence>
<proteinExistence type="predicted"/>